<evidence type="ECO:0000256" key="2">
    <source>
        <dbReference type="ARBA" id="ARBA00022723"/>
    </source>
</evidence>
<name>A0A8W8M9Y6_MAGGI</name>
<evidence type="ECO:0000313" key="9">
    <source>
        <dbReference type="Proteomes" id="UP000005408"/>
    </source>
</evidence>
<reference evidence="8" key="1">
    <citation type="submission" date="2022-08" db="UniProtKB">
        <authorList>
            <consortium name="EnsemblMetazoa"/>
        </authorList>
    </citation>
    <scope>IDENTIFICATION</scope>
    <source>
        <strain evidence="8">05x7-T-G4-1.051#20</strain>
    </source>
</reference>
<dbReference type="CDD" id="cd13905">
    <property type="entry name" value="CuRO_3_tcLLC2_insect_like"/>
    <property type="match status" value="1"/>
</dbReference>
<feature type="domain" description="Plastocyanin-like" evidence="7">
    <location>
        <begin position="661"/>
        <end position="742"/>
    </location>
</feature>
<evidence type="ECO:0000256" key="1">
    <source>
        <dbReference type="ARBA" id="ARBA00010609"/>
    </source>
</evidence>
<dbReference type="PANTHER" id="PTHR11709:SF394">
    <property type="entry name" value="FI03373P-RELATED"/>
    <property type="match status" value="1"/>
</dbReference>
<comment type="similarity">
    <text evidence="1">Belongs to the multicopper oxidase family.</text>
</comment>
<evidence type="ECO:0000259" key="7">
    <source>
        <dbReference type="Pfam" id="PF07732"/>
    </source>
</evidence>
<evidence type="ECO:0000256" key="4">
    <source>
        <dbReference type="ARBA" id="ARBA00023008"/>
    </source>
</evidence>
<dbReference type="InterPro" id="IPR011706">
    <property type="entry name" value="Cu-oxidase_C"/>
</dbReference>
<dbReference type="CDD" id="cd13884">
    <property type="entry name" value="CuRO_2_tcLCC_insect_like"/>
    <property type="match status" value="1"/>
</dbReference>
<accession>A0A8W8M9Y6</accession>
<dbReference type="Pfam" id="PF07732">
    <property type="entry name" value="Cu-oxidase_3"/>
    <property type="match status" value="2"/>
</dbReference>
<dbReference type="GO" id="GO:0016491">
    <property type="term" value="F:oxidoreductase activity"/>
    <property type="evidence" value="ECO:0007669"/>
    <property type="project" value="UniProtKB-KW"/>
</dbReference>
<proteinExistence type="inferred from homology"/>
<dbReference type="GO" id="GO:0006826">
    <property type="term" value="P:iron ion transport"/>
    <property type="evidence" value="ECO:0007669"/>
    <property type="project" value="TreeGrafter"/>
</dbReference>
<dbReference type="Proteomes" id="UP000005408">
    <property type="component" value="Unassembled WGS sequence"/>
</dbReference>
<dbReference type="AlphaFoldDB" id="A0A8W8M9Y6"/>
<dbReference type="Gene3D" id="2.60.40.420">
    <property type="entry name" value="Cupredoxins - blue copper proteins"/>
    <property type="match status" value="4"/>
</dbReference>
<feature type="domain" description="Plastocyanin-like" evidence="6">
    <location>
        <begin position="485"/>
        <end position="616"/>
    </location>
</feature>
<dbReference type="GO" id="GO:0005886">
    <property type="term" value="C:plasma membrane"/>
    <property type="evidence" value="ECO:0007669"/>
    <property type="project" value="TreeGrafter"/>
</dbReference>
<feature type="domain" description="Plastocyanin-like" evidence="5">
    <location>
        <begin position="219"/>
        <end position="348"/>
    </location>
</feature>
<organism evidence="8 9">
    <name type="scientific">Magallana gigas</name>
    <name type="common">Pacific oyster</name>
    <name type="synonym">Crassostrea gigas</name>
    <dbReference type="NCBI Taxonomy" id="29159"/>
    <lineage>
        <taxon>Eukaryota</taxon>
        <taxon>Metazoa</taxon>
        <taxon>Spiralia</taxon>
        <taxon>Lophotrochozoa</taxon>
        <taxon>Mollusca</taxon>
        <taxon>Bivalvia</taxon>
        <taxon>Autobranchia</taxon>
        <taxon>Pteriomorphia</taxon>
        <taxon>Ostreida</taxon>
        <taxon>Ostreoidea</taxon>
        <taxon>Ostreidae</taxon>
        <taxon>Magallana</taxon>
    </lineage>
</organism>
<keyword evidence="3" id="KW-0560">Oxidoreductase</keyword>
<feature type="domain" description="Plastocyanin-like" evidence="7">
    <location>
        <begin position="47"/>
        <end position="153"/>
    </location>
</feature>
<dbReference type="PROSITE" id="PS00080">
    <property type="entry name" value="MULTICOPPER_OXIDASE2"/>
    <property type="match status" value="1"/>
</dbReference>
<dbReference type="SUPFAM" id="SSF49503">
    <property type="entry name" value="Cupredoxins"/>
    <property type="match status" value="4"/>
</dbReference>
<keyword evidence="9" id="KW-1185">Reference proteome</keyword>
<dbReference type="InterPro" id="IPR008972">
    <property type="entry name" value="Cupredoxin"/>
</dbReference>
<protein>
    <recommendedName>
        <fullName evidence="10">L-ascorbate oxidase</fullName>
    </recommendedName>
</protein>
<evidence type="ECO:0008006" key="10">
    <source>
        <dbReference type="Google" id="ProtNLM"/>
    </source>
</evidence>
<dbReference type="InterPro" id="IPR045087">
    <property type="entry name" value="Cu-oxidase_fam"/>
</dbReference>
<dbReference type="GO" id="GO:0005507">
    <property type="term" value="F:copper ion binding"/>
    <property type="evidence" value="ECO:0007669"/>
    <property type="project" value="InterPro"/>
</dbReference>
<dbReference type="CDD" id="cd13858">
    <property type="entry name" value="CuRO_1_tcLCC2_insect_like"/>
    <property type="match status" value="1"/>
</dbReference>
<dbReference type="Pfam" id="PF00394">
    <property type="entry name" value="Cu-oxidase"/>
    <property type="match status" value="1"/>
</dbReference>
<evidence type="ECO:0000256" key="3">
    <source>
        <dbReference type="ARBA" id="ARBA00023002"/>
    </source>
</evidence>
<dbReference type="PANTHER" id="PTHR11709">
    <property type="entry name" value="MULTI-COPPER OXIDASE"/>
    <property type="match status" value="1"/>
</dbReference>
<dbReference type="Pfam" id="PF07731">
    <property type="entry name" value="Cu-oxidase_2"/>
    <property type="match status" value="1"/>
</dbReference>
<dbReference type="InterPro" id="IPR011707">
    <property type="entry name" value="Cu-oxidase-like_N"/>
</dbReference>
<keyword evidence="2" id="KW-0479">Metal-binding</keyword>
<dbReference type="EnsemblMetazoa" id="G32478.1">
    <property type="protein sequence ID" value="G32478.1:cds"/>
    <property type="gene ID" value="G32478"/>
</dbReference>
<evidence type="ECO:0000259" key="5">
    <source>
        <dbReference type="Pfam" id="PF00394"/>
    </source>
</evidence>
<dbReference type="FunFam" id="2.60.40.420:FF:000045">
    <property type="entry name" value="Laccase 2"/>
    <property type="match status" value="1"/>
</dbReference>
<sequence length="814" mass="92523">MVYSDEKGYAKPIVIRNGTLLKRSSYNKEEFKLLTPKELEQVLTVDGVYKLLFSINGEFPGPPIVVYEGQTIEVLVRNHLSNEVFTVHWHGMHQKHTPWMDGASMVSQCPIGPGQSFMYRFKADPAGTHWYHAHQGSMRGDGLAGPLIVLPRKKRTDLTRVEDDFIIVIQEWSRNKSSLENHEIHAWNMHLYADDFNCTESCYIVTHTTDGTSMGIEPFHSGLINGKGHHYPDKTETPLVPVLPLEIFKVKPNKNYRFRIINAATFVSFRLSIDEHLLRVIAMDGHDVEPEAVQSVVIASGERYDVLVQTKMNSRKNFFIRAESMELKSRYQDPIYPGVVKAILRYKDAPESLPDTTRQECTRENACKVINCPNKLYPEADHVDCFSVANLRSTQETINSCAVPVSQNGERIREDFLNFHFTAANPESPNPVMKATINGHVFTTPTCPPQSTYGTKASSCINDCNKQECLKHQCSCTHFLNYENTSLGSAVQLVLLSRDGLQGATDHPIHIHGHSFHVLKTVYPELDPTTGLVTNFSRDIECESETCLKPRWSSKEWAGGNLPNLNLRNPPLKDTVVVPRGGYVVLRFYLDNPGYWFLHCHMDAHQMEGMTLIIKEGQRIFHPKPPKGFPSCGEFTWSLNDYKDVRIAILGNETTRRIVMIEVLVRNHLSNEVFTIHWHGMHQKHTPWMDGASMVSQCPIGPGQSFIYRFKADPAGNHWYHAQQGSMRGDGLVGPLIVLPRQKRTDLPRIEDIFIIVIQEWNSNKSSHENHEIHAWKMHLYAKDFNCTESCYIVTHTTDGNLMGMEPFHSGLIN</sequence>
<dbReference type="InterPro" id="IPR002355">
    <property type="entry name" value="Cu_oxidase_Cu_BS"/>
</dbReference>
<evidence type="ECO:0000259" key="6">
    <source>
        <dbReference type="Pfam" id="PF07731"/>
    </source>
</evidence>
<evidence type="ECO:0000313" key="8">
    <source>
        <dbReference type="EnsemblMetazoa" id="G32478.1:cds"/>
    </source>
</evidence>
<keyword evidence="4" id="KW-0186">Copper</keyword>
<dbReference type="InterPro" id="IPR001117">
    <property type="entry name" value="Cu-oxidase_2nd"/>
</dbReference>